<gene>
    <name evidence="5" type="ORF">ADN00_13520</name>
</gene>
<dbReference type="SUPFAM" id="SSF52279">
    <property type="entry name" value="Beta-D-glucan exohydrolase, C-terminal domain"/>
    <property type="match status" value="1"/>
</dbReference>
<dbReference type="GO" id="GO:0045493">
    <property type="term" value="P:xylan catabolic process"/>
    <property type="evidence" value="ECO:0007669"/>
    <property type="project" value="InterPro"/>
</dbReference>
<dbReference type="STRING" id="1134406.ADN00_13520"/>
<dbReference type="InterPro" id="IPR001764">
    <property type="entry name" value="Glyco_hydro_3_N"/>
</dbReference>
<dbReference type="Pfam" id="PF01915">
    <property type="entry name" value="Glyco_hydro_3_C"/>
    <property type="match status" value="1"/>
</dbReference>
<dbReference type="GO" id="GO:0031222">
    <property type="term" value="P:arabinan catabolic process"/>
    <property type="evidence" value="ECO:0007669"/>
    <property type="project" value="TreeGrafter"/>
</dbReference>
<keyword evidence="6" id="KW-1185">Reference proteome</keyword>
<dbReference type="RefSeq" id="WP_075063551.1">
    <property type="nucleotide sequence ID" value="NZ_LGCL01000031.1"/>
</dbReference>
<sequence length="714" mass="78814">MTNIPTPEKPIYLDTSASISERVKDLIERLTLEEKVGLMSHESTGVPRLNIPRYNYWSEALHGVARNGKATVFPQAIGMAATWDKKLIHEVASAIGDEARAKYHAALRRNGYTDQYQGLNMWSPNVNIFRDPRWGRGQETWGEDPYLTGEMAAEFVRGLQGDHPKYLKTAACAKHFAVHSGPEKDRHTFNAIVTKRELFDTYLPAFKKLVNEANVEAVMGAYNRTLDEVCCASQFLLEDLLRDQWGFKNHVVSDCMALSDFHQSHKVTNDAAESAALALKHGCDLGCDHVFNEIPEAIARGLITEADVDRALERSLATRFKLGMFDPPEEVPYTSLSTDVVGCEAHRQLAYKVATEAVVLLKNKNNILPIKPSTKKIFVTGPTATSIEVLLGNYYGFNNQMVTLLEGITGRIPEGMGMEYTSGAMLKHPREIKKTWAPEMGQTSDLAIVCAGLSSFLEGEEGESLLSPQNGDRDSISLPASQVDYIKELAIHGVKIVLVLTGGSPIALGEVEDMVDAVVFIWYPGMEGGRAVADVLFGDVSPSGKLPLTFPKSLDQLPAFDDYSMDRRTYRYATEEPLYPFGFGLSYSRFAYSDLHLNSKSVKAGEVLPVNVTIHNQGDRRAAEVVQFYLSDLEASTIVPIHHLIGFEKVTLDAGESRVISFSVTPEMMSLYNDDGKLTLEPGEFKLEVGGCSPGKRGQELGAPSPVIAYFEVR</sequence>
<keyword evidence="3" id="KW-0378">Hydrolase</keyword>
<keyword evidence="2" id="KW-0732">Signal</keyword>
<dbReference type="PATRIC" id="fig|1134406.4.peg.1197"/>
<dbReference type="PANTHER" id="PTHR42721:SF3">
    <property type="entry name" value="BETA-D-XYLOSIDASE 5-RELATED"/>
    <property type="match status" value="1"/>
</dbReference>
<dbReference type="GO" id="GO:0046556">
    <property type="term" value="F:alpha-L-arabinofuranosidase activity"/>
    <property type="evidence" value="ECO:0007669"/>
    <property type="project" value="TreeGrafter"/>
</dbReference>
<dbReference type="Pfam" id="PF00933">
    <property type="entry name" value="Glyco_hydro_3"/>
    <property type="match status" value="1"/>
</dbReference>
<dbReference type="InterPro" id="IPR013783">
    <property type="entry name" value="Ig-like_fold"/>
</dbReference>
<dbReference type="InterPro" id="IPR036881">
    <property type="entry name" value="Glyco_hydro_3_C_sf"/>
</dbReference>
<protein>
    <submittedName>
        <fullName evidence="5">Beta-glucosidase</fullName>
    </submittedName>
</protein>
<evidence type="ECO:0000256" key="1">
    <source>
        <dbReference type="ARBA" id="ARBA00005336"/>
    </source>
</evidence>
<dbReference type="Pfam" id="PF14310">
    <property type="entry name" value="Fn3-like"/>
    <property type="match status" value="1"/>
</dbReference>
<reference evidence="5 6" key="1">
    <citation type="submission" date="2015-07" db="EMBL/GenBank/DDBJ databases">
        <title>Genome sequence of Ornatilinea apprima DSM 23815.</title>
        <authorList>
            <person name="Hemp J."/>
            <person name="Ward L.M."/>
            <person name="Pace L.A."/>
            <person name="Fischer W.W."/>
        </authorList>
    </citation>
    <scope>NUCLEOTIDE SEQUENCE [LARGE SCALE GENOMIC DNA]</scope>
    <source>
        <strain evidence="5 6">P3M-1</strain>
    </source>
</reference>
<dbReference type="AlphaFoldDB" id="A0A0N8GMB7"/>
<dbReference type="OrthoDB" id="9805821at2"/>
<comment type="caution">
    <text evidence="5">The sequence shown here is derived from an EMBL/GenBank/DDBJ whole genome shotgun (WGS) entry which is preliminary data.</text>
</comment>
<evidence type="ECO:0000313" key="6">
    <source>
        <dbReference type="Proteomes" id="UP000050417"/>
    </source>
</evidence>
<accession>A0A0N8GMB7</accession>
<dbReference type="SMART" id="SM01217">
    <property type="entry name" value="Fn3_like"/>
    <property type="match status" value="1"/>
</dbReference>
<dbReference type="Proteomes" id="UP000050417">
    <property type="component" value="Unassembled WGS sequence"/>
</dbReference>
<dbReference type="Gene3D" id="3.20.20.300">
    <property type="entry name" value="Glycoside hydrolase, family 3, N-terminal domain"/>
    <property type="match status" value="1"/>
</dbReference>
<organism evidence="5 6">
    <name type="scientific">Ornatilinea apprima</name>
    <dbReference type="NCBI Taxonomy" id="1134406"/>
    <lineage>
        <taxon>Bacteria</taxon>
        <taxon>Bacillati</taxon>
        <taxon>Chloroflexota</taxon>
        <taxon>Anaerolineae</taxon>
        <taxon>Anaerolineales</taxon>
        <taxon>Anaerolineaceae</taxon>
        <taxon>Ornatilinea</taxon>
    </lineage>
</organism>
<evidence type="ECO:0000256" key="3">
    <source>
        <dbReference type="ARBA" id="ARBA00022801"/>
    </source>
</evidence>
<evidence type="ECO:0000313" key="5">
    <source>
        <dbReference type="EMBL" id="KPL74850.1"/>
    </source>
</evidence>
<dbReference type="GO" id="GO:0009044">
    <property type="term" value="F:xylan 1,4-beta-xylosidase activity"/>
    <property type="evidence" value="ECO:0007669"/>
    <property type="project" value="InterPro"/>
</dbReference>
<dbReference type="InterPro" id="IPR026891">
    <property type="entry name" value="Fn3-like"/>
</dbReference>
<dbReference type="SUPFAM" id="SSF51445">
    <property type="entry name" value="(Trans)glycosidases"/>
    <property type="match status" value="1"/>
</dbReference>
<dbReference type="EMBL" id="LGCL01000031">
    <property type="protein sequence ID" value="KPL74850.1"/>
    <property type="molecule type" value="Genomic_DNA"/>
</dbReference>
<dbReference type="InterPro" id="IPR017853">
    <property type="entry name" value="GH"/>
</dbReference>
<dbReference type="PRINTS" id="PR00133">
    <property type="entry name" value="GLHYDRLASE3"/>
</dbReference>
<dbReference type="InterPro" id="IPR044993">
    <property type="entry name" value="BXL"/>
</dbReference>
<dbReference type="InterPro" id="IPR002772">
    <property type="entry name" value="Glyco_hydro_3_C"/>
</dbReference>
<dbReference type="Gene3D" id="2.60.40.10">
    <property type="entry name" value="Immunoglobulins"/>
    <property type="match status" value="1"/>
</dbReference>
<dbReference type="Gene3D" id="3.40.50.1700">
    <property type="entry name" value="Glycoside hydrolase family 3 C-terminal domain"/>
    <property type="match status" value="1"/>
</dbReference>
<proteinExistence type="inferred from homology"/>
<name>A0A0N8GMB7_9CHLR</name>
<evidence type="ECO:0000256" key="2">
    <source>
        <dbReference type="ARBA" id="ARBA00022729"/>
    </source>
</evidence>
<dbReference type="PANTHER" id="PTHR42721">
    <property type="entry name" value="SUGAR HYDROLASE-RELATED"/>
    <property type="match status" value="1"/>
</dbReference>
<evidence type="ECO:0000259" key="4">
    <source>
        <dbReference type="SMART" id="SM01217"/>
    </source>
</evidence>
<feature type="domain" description="Fibronectin type III-like" evidence="4">
    <location>
        <begin position="624"/>
        <end position="693"/>
    </location>
</feature>
<comment type="similarity">
    <text evidence="1">Belongs to the glycosyl hydrolase 3 family.</text>
</comment>
<dbReference type="InterPro" id="IPR036962">
    <property type="entry name" value="Glyco_hydro_3_N_sf"/>
</dbReference>